<sequence>MISRSKRFNVQESGLPRCLESCDPPICYLYSLRHRVSRFSRFAGVFTLSATRPGGCRHPRAGLGGGEFDEVTCSGEGIATHCGAIALRPHGWGSASHSKMLGGSWRQFSLSVKAWGKEGCEHELPILKQISGVEAFRFSETGLFSWLPRSTRGLQSPPQREFAKRPLFSKAPPTD</sequence>
<dbReference type="AlphaFoldDB" id="A0A518IWC9"/>
<dbReference type="Proteomes" id="UP000316770">
    <property type="component" value="Chromosome"/>
</dbReference>
<name>A0A518IWC9_9BACT</name>
<organism evidence="2 3">
    <name type="scientific">Rosistilla oblonga</name>
    <dbReference type="NCBI Taxonomy" id="2527990"/>
    <lineage>
        <taxon>Bacteria</taxon>
        <taxon>Pseudomonadati</taxon>
        <taxon>Planctomycetota</taxon>
        <taxon>Planctomycetia</taxon>
        <taxon>Pirellulales</taxon>
        <taxon>Pirellulaceae</taxon>
        <taxon>Rosistilla</taxon>
    </lineage>
</organism>
<evidence type="ECO:0000313" key="2">
    <source>
        <dbReference type="EMBL" id="QDV57402.1"/>
    </source>
</evidence>
<dbReference type="EMBL" id="CP036318">
    <property type="protein sequence ID" value="QDV57402.1"/>
    <property type="molecule type" value="Genomic_DNA"/>
</dbReference>
<accession>A0A518IWC9</accession>
<feature type="region of interest" description="Disordered" evidence="1">
    <location>
        <begin position="149"/>
        <end position="175"/>
    </location>
</feature>
<reference evidence="2 3" key="1">
    <citation type="submission" date="2019-02" db="EMBL/GenBank/DDBJ databases">
        <title>Deep-cultivation of Planctomycetes and their phenomic and genomic characterization uncovers novel biology.</title>
        <authorList>
            <person name="Wiegand S."/>
            <person name="Jogler M."/>
            <person name="Boedeker C."/>
            <person name="Pinto D."/>
            <person name="Vollmers J."/>
            <person name="Rivas-Marin E."/>
            <person name="Kohn T."/>
            <person name="Peeters S.H."/>
            <person name="Heuer A."/>
            <person name="Rast P."/>
            <person name="Oberbeckmann S."/>
            <person name="Bunk B."/>
            <person name="Jeske O."/>
            <person name="Meyerdierks A."/>
            <person name="Storesund J.E."/>
            <person name="Kallscheuer N."/>
            <person name="Luecker S."/>
            <person name="Lage O.M."/>
            <person name="Pohl T."/>
            <person name="Merkel B.J."/>
            <person name="Hornburger P."/>
            <person name="Mueller R.-W."/>
            <person name="Bruemmer F."/>
            <person name="Labrenz M."/>
            <person name="Spormann A.M."/>
            <person name="Op den Camp H."/>
            <person name="Overmann J."/>
            <person name="Amann R."/>
            <person name="Jetten M.S.M."/>
            <person name="Mascher T."/>
            <person name="Medema M.H."/>
            <person name="Devos D.P."/>
            <person name="Kaster A.-K."/>
            <person name="Ovreas L."/>
            <person name="Rohde M."/>
            <person name="Galperin M.Y."/>
            <person name="Jogler C."/>
        </authorList>
    </citation>
    <scope>NUCLEOTIDE SEQUENCE [LARGE SCALE GENOMIC DNA]</scope>
    <source>
        <strain evidence="2 3">Mal33</strain>
    </source>
</reference>
<gene>
    <name evidence="2" type="ORF">Mal33_34120</name>
</gene>
<proteinExistence type="predicted"/>
<keyword evidence="3" id="KW-1185">Reference proteome</keyword>
<evidence type="ECO:0000313" key="3">
    <source>
        <dbReference type="Proteomes" id="UP000316770"/>
    </source>
</evidence>
<protein>
    <submittedName>
        <fullName evidence="2">Uncharacterized protein</fullName>
    </submittedName>
</protein>
<evidence type="ECO:0000256" key="1">
    <source>
        <dbReference type="SAM" id="MobiDB-lite"/>
    </source>
</evidence>